<proteinExistence type="predicted"/>
<evidence type="ECO:0000256" key="1">
    <source>
        <dbReference type="SAM" id="MobiDB-lite"/>
    </source>
</evidence>
<protein>
    <submittedName>
        <fullName evidence="2">Uncharacterized protein</fullName>
    </submittedName>
</protein>
<sequence>MRTLTSRSPTVRPGKRGRHGSGVMSCCHGIGVRRAENSSSERLKYDKLLWLNYDPQEDYTGFHAHGSNLNCAPTRGQAMECKPKNKQTLNSRMEQHKVMKSYC</sequence>
<dbReference type="Proteomes" id="UP001059596">
    <property type="component" value="Unassembled WGS sequence"/>
</dbReference>
<organism evidence="2 3">
    <name type="scientific">Drosophila gunungcola</name>
    <name type="common">fruit fly</name>
    <dbReference type="NCBI Taxonomy" id="103775"/>
    <lineage>
        <taxon>Eukaryota</taxon>
        <taxon>Metazoa</taxon>
        <taxon>Ecdysozoa</taxon>
        <taxon>Arthropoda</taxon>
        <taxon>Hexapoda</taxon>
        <taxon>Insecta</taxon>
        <taxon>Pterygota</taxon>
        <taxon>Neoptera</taxon>
        <taxon>Endopterygota</taxon>
        <taxon>Diptera</taxon>
        <taxon>Brachycera</taxon>
        <taxon>Muscomorpha</taxon>
        <taxon>Ephydroidea</taxon>
        <taxon>Drosophilidae</taxon>
        <taxon>Drosophila</taxon>
        <taxon>Sophophora</taxon>
    </lineage>
</organism>
<name>A0A9P9YW16_9MUSC</name>
<gene>
    <name evidence="2" type="ORF">M5D96_005047</name>
</gene>
<evidence type="ECO:0000313" key="3">
    <source>
        <dbReference type="Proteomes" id="UP001059596"/>
    </source>
</evidence>
<reference evidence="2" key="1">
    <citation type="journal article" date="2023" name="Genome Biol. Evol.">
        <title>Long-read-based Genome Assembly of Drosophila gunungcola Reveals Fewer Chemosensory Genes in Flower-breeding Species.</title>
        <authorList>
            <person name="Negi A."/>
            <person name="Liao B.Y."/>
            <person name="Yeh S.D."/>
        </authorList>
    </citation>
    <scope>NUCLEOTIDE SEQUENCE</scope>
    <source>
        <strain evidence="2">Sukarami</strain>
    </source>
</reference>
<dbReference type="EMBL" id="JAMKOV010000002">
    <property type="protein sequence ID" value="KAI8043709.1"/>
    <property type="molecule type" value="Genomic_DNA"/>
</dbReference>
<dbReference type="AlphaFoldDB" id="A0A9P9YW16"/>
<feature type="region of interest" description="Disordered" evidence="1">
    <location>
        <begin position="1"/>
        <end position="23"/>
    </location>
</feature>
<keyword evidence="3" id="KW-1185">Reference proteome</keyword>
<comment type="caution">
    <text evidence="2">The sequence shown here is derived from an EMBL/GenBank/DDBJ whole genome shotgun (WGS) entry which is preliminary data.</text>
</comment>
<accession>A0A9P9YW16</accession>
<evidence type="ECO:0000313" key="2">
    <source>
        <dbReference type="EMBL" id="KAI8043709.1"/>
    </source>
</evidence>